<organism evidence="2">
    <name type="scientific">Ralstonia syzygii R24</name>
    <dbReference type="NCBI Taxonomy" id="907261"/>
    <lineage>
        <taxon>Bacteria</taxon>
        <taxon>Pseudomonadati</taxon>
        <taxon>Pseudomonadota</taxon>
        <taxon>Betaproteobacteria</taxon>
        <taxon>Burkholderiales</taxon>
        <taxon>Burkholderiaceae</taxon>
        <taxon>Ralstonia</taxon>
        <taxon>Ralstonia solanacearum species complex</taxon>
    </lineage>
</organism>
<accession>G3ACM8</accession>
<proteinExistence type="predicted"/>
<name>G3ACM8_9RALS</name>
<evidence type="ECO:0000313" key="2">
    <source>
        <dbReference type="EMBL" id="CCA87323.1"/>
    </source>
</evidence>
<feature type="region of interest" description="Disordered" evidence="1">
    <location>
        <begin position="1"/>
        <end position="21"/>
    </location>
</feature>
<reference evidence="2" key="1">
    <citation type="journal article" date="2011" name="PLoS ONE">
        <title>Ralstonia syzygii, the Blood Disease Bacterium and some Asian R. solanacearum strains form a single genomic species despite divergent lifestyles.</title>
        <authorList>
            <person name="Remenant B."/>
            <person name="de Cambiaire J.C."/>
            <person name="Cellier G."/>
            <person name="Jacobs J.M."/>
            <person name="Mangenot S."/>
            <person name="Barbe V."/>
            <person name="Lajus A."/>
            <person name="Vallenet D."/>
            <person name="Medigue C."/>
            <person name="Fegan M."/>
            <person name="Allen C."/>
            <person name="Prior P."/>
        </authorList>
    </citation>
    <scope>NUCLEOTIDE SEQUENCE</scope>
    <source>
        <strain evidence="2">R24</strain>
    </source>
</reference>
<reference evidence="2" key="2">
    <citation type="submission" date="2011-04" db="EMBL/GenBank/DDBJ databases">
        <authorList>
            <person name="Genoscope - CEA"/>
        </authorList>
    </citation>
    <scope>NUCLEOTIDE SEQUENCE</scope>
    <source>
        <strain evidence="2">R24</strain>
    </source>
</reference>
<protein>
    <submittedName>
        <fullName evidence="2">Uncharacterized protein</fullName>
    </submittedName>
</protein>
<sequence length="109" mass="11778">MHHAEMGTPRHEASPQKQVRLPVSADDPTFAETGTPPLGHPCAKPLANKLFCPQKQVRHEAPAAAGTTHLIRDRGLSAMKVVIRQRPSPTATQRALLGRFAESGTLEIS</sequence>
<evidence type="ECO:0000256" key="1">
    <source>
        <dbReference type="SAM" id="MobiDB-lite"/>
    </source>
</evidence>
<dbReference type="AlphaFoldDB" id="G3ACM8"/>
<dbReference type="EMBL" id="FR854092">
    <property type="protein sequence ID" value="CCA87323.1"/>
    <property type="molecule type" value="Genomic_DNA"/>
</dbReference>
<feature type="compositionally biased region" description="Basic and acidic residues" evidence="1">
    <location>
        <begin position="1"/>
        <end position="14"/>
    </location>
</feature>
<gene>
    <name evidence="2" type="ORF">RALSY_mp30651</name>
</gene>